<dbReference type="PANTHER" id="PTHR12302">
    <property type="entry name" value="EBNA2 BINDING PROTEIN P100"/>
    <property type="match status" value="1"/>
</dbReference>
<dbReference type="GO" id="GO:0016787">
    <property type="term" value="F:hydrolase activity"/>
    <property type="evidence" value="ECO:0007669"/>
    <property type="project" value="UniProtKB-KW"/>
</dbReference>
<dbReference type="InterPro" id="IPR035437">
    <property type="entry name" value="SNase_OB-fold_sf"/>
</dbReference>
<keyword evidence="1" id="KW-0540">Nuclease</keyword>
<dbReference type="Gene3D" id="2.40.50.90">
    <property type="match status" value="1"/>
</dbReference>
<keyword evidence="2" id="KW-0255">Endonuclease</keyword>
<dbReference type="EMBL" id="JAMZMK010011532">
    <property type="protein sequence ID" value="KAI7726798.1"/>
    <property type="molecule type" value="Genomic_DNA"/>
</dbReference>
<gene>
    <name evidence="5" type="ORF">M8C21_004783</name>
</gene>
<evidence type="ECO:0000313" key="6">
    <source>
        <dbReference type="Proteomes" id="UP001206925"/>
    </source>
</evidence>
<reference evidence="5" key="1">
    <citation type="submission" date="2022-06" db="EMBL/GenBank/DDBJ databases">
        <title>Uncovering the hologenomic basis of an extraordinary plant invasion.</title>
        <authorList>
            <person name="Bieker V.C."/>
            <person name="Martin M.D."/>
            <person name="Gilbert T."/>
            <person name="Hodgins K."/>
            <person name="Battlay P."/>
            <person name="Petersen B."/>
            <person name="Wilson J."/>
        </authorList>
    </citation>
    <scope>NUCLEOTIDE SEQUENCE</scope>
    <source>
        <strain evidence="5">AA19_3_7</strain>
        <tissue evidence="5">Leaf</tissue>
    </source>
</reference>
<keyword evidence="6" id="KW-1185">Reference proteome</keyword>
<protein>
    <recommendedName>
        <fullName evidence="4">TNase-like domain-containing protein</fullName>
    </recommendedName>
</protein>
<accession>A0AAD5BNR3</accession>
<name>A0AAD5BNR3_AMBAR</name>
<feature type="domain" description="TNase-like" evidence="4">
    <location>
        <begin position="105"/>
        <end position="159"/>
    </location>
</feature>
<dbReference type="GO" id="GO:0004519">
    <property type="term" value="F:endonuclease activity"/>
    <property type="evidence" value="ECO:0007669"/>
    <property type="project" value="UniProtKB-KW"/>
</dbReference>
<feature type="non-terminal residue" evidence="5">
    <location>
        <position position="1"/>
    </location>
</feature>
<evidence type="ECO:0000256" key="3">
    <source>
        <dbReference type="ARBA" id="ARBA00022801"/>
    </source>
</evidence>
<organism evidence="5 6">
    <name type="scientific">Ambrosia artemisiifolia</name>
    <name type="common">Common ragweed</name>
    <dbReference type="NCBI Taxonomy" id="4212"/>
    <lineage>
        <taxon>Eukaryota</taxon>
        <taxon>Viridiplantae</taxon>
        <taxon>Streptophyta</taxon>
        <taxon>Embryophyta</taxon>
        <taxon>Tracheophyta</taxon>
        <taxon>Spermatophyta</taxon>
        <taxon>Magnoliopsida</taxon>
        <taxon>eudicotyledons</taxon>
        <taxon>Gunneridae</taxon>
        <taxon>Pentapetalae</taxon>
        <taxon>asterids</taxon>
        <taxon>campanulids</taxon>
        <taxon>Asterales</taxon>
        <taxon>Asteraceae</taxon>
        <taxon>Asteroideae</taxon>
        <taxon>Heliantheae alliance</taxon>
        <taxon>Heliantheae</taxon>
        <taxon>Ambrosia</taxon>
    </lineage>
</organism>
<evidence type="ECO:0000313" key="5">
    <source>
        <dbReference type="EMBL" id="KAI7726798.1"/>
    </source>
</evidence>
<dbReference type="GO" id="GO:0005737">
    <property type="term" value="C:cytoplasm"/>
    <property type="evidence" value="ECO:0007669"/>
    <property type="project" value="TreeGrafter"/>
</dbReference>
<dbReference type="AlphaFoldDB" id="A0AAD5BNR3"/>
<dbReference type="SUPFAM" id="SSF50199">
    <property type="entry name" value="Staphylococcal nuclease"/>
    <property type="match status" value="1"/>
</dbReference>
<dbReference type="PANTHER" id="PTHR12302:SF3">
    <property type="entry name" value="SERINE_THREONINE-PROTEIN KINASE 31"/>
    <property type="match status" value="1"/>
</dbReference>
<feature type="non-terminal residue" evidence="5">
    <location>
        <position position="172"/>
    </location>
</feature>
<dbReference type="Proteomes" id="UP001206925">
    <property type="component" value="Unassembled WGS sequence"/>
</dbReference>
<keyword evidence="3" id="KW-0378">Hydrolase</keyword>
<comment type="caution">
    <text evidence="5">The sequence shown here is derived from an EMBL/GenBank/DDBJ whole genome shotgun (WGS) entry which is preliminary data.</text>
</comment>
<evidence type="ECO:0000256" key="1">
    <source>
        <dbReference type="ARBA" id="ARBA00022722"/>
    </source>
</evidence>
<dbReference type="InterPro" id="IPR016071">
    <property type="entry name" value="Staphylococal_nuclease_OB-fold"/>
</dbReference>
<evidence type="ECO:0000256" key="2">
    <source>
        <dbReference type="ARBA" id="ARBA00022759"/>
    </source>
</evidence>
<sequence>PTHTTPSNPNPSLSLPSDLSLPPFTHTLSTSLRLVRPATAVFGGGGAVFLAPYRDALYNEEMQLLKTLQHMSSVVPDGDGFTAYANVTSCSEVPSKKKGLVKKYRIRLRGIDATESDQDYDEEVTDELKNIIATKSIAIQVYYIDPYGRCVSDVYCEGKLVHVIPSVMVICV</sequence>
<dbReference type="Pfam" id="PF00565">
    <property type="entry name" value="SNase"/>
    <property type="match status" value="1"/>
</dbReference>
<proteinExistence type="predicted"/>
<evidence type="ECO:0000259" key="4">
    <source>
        <dbReference type="Pfam" id="PF00565"/>
    </source>
</evidence>